<feature type="compositionally biased region" description="Basic and acidic residues" evidence="1">
    <location>
        <begin position="48"/>
        <end position="61"/>
    </location>
</feature>
<evidence type="ECO:0000313" key="3">
    <source>
        <dbReference type="Proteomes" id="UP000070544"/>
    </source>
</evidence>
<gene>
    <name evidence="2" type="ORF">M427DRAFT_477152</name>
</gene>
<dbReference type="EMBL" id="KQ965821">
    <property type="protein sequence ID" value="KXS10478.1"/>
    <property type="molecule type" value="Genomic_DNA"/>
</dbReference>
<protein>
    <submittedName>
        <fullName evidence="2">Uncharacterized protein</fullName>
    </submittedName>
</protein>
<sequence>MRGETGGRCGFRVQTADAASVVEFSCGSTVTPPCLLLLREDIRPPEVEKYAPCRTQDRSSRGDSSVFAQR</sequence>
<evidence type="ECO:0000256" key="1">
    <source>
        <dbReference type="SAM" id="MobiDB-lite"/>
    </source>
</evidence>
<feature type="region of interest" description="Disordered" evidence="1">
    <location>
        <begin position="48"/>
        <end position="70"/>
    </location>
</feature>
<proteinExistence type="predicted"/>
<dbReference type="AlphaFoldDB" id="A0A139A1H9"/>
<evidence type="ECO:0000313" key="2">
    <source>
        <dbReference type="EMBL" id="KXS10478.1"/>
    </source>
</evidence>
<keyword evidence="3" id="KW-1185">Reference proteome</keyword>
<accession>A0A139A1H9</accession>
<name>A0A139A1H9_GONPJ</name>
<organism evidence="2 3">
    <name type="scientific">Gonapodya prolifera (strain JEL478)</name>
    <name type="common">Monoblepharis prolifera</name>
    <dbReference type="NCBI Taxonomy" id="1344416"/>
    <lineage>
        <taxon>Eukaryota</taxon>
        <taxon>Fungi</taxon>
        <taxon>Fungi incertae sedis</taxon>
        <taxon>Chytridiomycota</taxon>
        <taxon>Chytridiomycota incertae sedis</taxon>
        <taxon>Monoblepharidomycetes</taxon>
        <taxon>Monoblepharidales</taxon>
        <taxon>Gonapodyaceae</taxon>
        <taxon>Gonapodya</taxon>
    </lineage>
</organism>
<dbReference type="Proteomes" id="UP000070544">
    <property type="component" value="Unassembled WGS sequence"/>
</dbReference>
<reference evidence="2 3" key="1">
    <citation type="journal article" date="2015" name="Genome Biol. Evol.">
        <title>Phylogenomic analyses indicate that early fungi evolved digesting cell walls of algal ancestors of land plants.</title>
        <authorList>
            <person name="Chang Y."/>
            <person name="Wang S."/>
            <person name="Sekimoto S."/>
            <person name="Aerts A.L."/>
            <person name="Choi C."/>
            <person name="Clum A."/>
            <person name="LaButti K.M."/>
            <person name="Lindquist E.A."/>
            <person name="Yee Ngan C."/>
            <person name="Ohm R.A."/>
            <person name="Salamov A.A."/>
            <person name="Grigoriev I.V."/>
            <person name="Spatafora J.W."/>
            <person name="Berbee M.L."/>
        </authorList>
    </citation>
    <scope>NUCLEOTIDE SEQUENCE [LARGE SCALE GENOMIC DNA]</scope>
    <source>
        <strain evidence="2 3">JEL478</strain>
    </source>
</reference>